<dbReference type="PANTHER" id="PTHR11236">
    <property type="entry name" value="AMINOBENZOATE/ANTHRANILATE SYNTHASE"/>
    <property type="match status" value="1"/>
</dbReference>
<evidence type="ECO:0000256" key="6">
    <source>
        <dbReference type="ARBA" id="ARBA00023141"/>
    </source>
</evidence>
<dbReference type="Proteomes" id="UP001212152">
    <property type="component" value="Unassembled WGS sequence"/>
</dbReference>
<comment type="similarity">
    <text evidence="2">Belongs to the anthranilate synthase component I family.</text>
</comment>
<protein>
    <recommendedName>
        <fullName evidence="3">anthranilate synthase</fullName>
        <ecNumber evidence="3">4.1.3.27</ecNumber>
    </recommendedName>
</protein>
<dbReference type="InterPro" id="IPR005801">
    <property type="entry name" value="ADC_synthase"/>
</dbReference>
<dbReference type="AlphaFoldDB" id="A0AAD5TJC3"/>
<dbReference type="InterPro" id="IPR006805">
    <property type="entry name" value="Anth_synth_I_N"/>
</dbReference>
<evidence type="ECO:0000256" key="4">
    <source>
        <dbReference type="ARBA" id="ARBA00022605"/>
    </source>
</evidence>
<dbReference type="GO" id="GO:0004049">
    <property type="term" value="F:anthranilate synthase activity"/>
    <property type="evidence" value="ECO:0007669"/>
    <property type="project" value="UniProtKB-EC"/>
</dbReference>
<name>A0AAD5TJC3_9FUNG</name>
<dbReference type="InterPro" id="IPR019999">
    <property type="entry name" value="Anth_synth_I-like"/>
</dbReference>
<dbReference type="EC" id="4.1.3.27" evidence="3"/>
<dbReference type="Gene3D" id="3.60.120.10">
    <property type="entry name" value="Anthranilate synthase"/>
    <property type="match status" value="1"/>
</dbReference>
<dbReference type="EMBL" id="JADGJQ010000071">
    <property type="protein sequence ID" value="KAJ3173394.1"/>
    <property type="molecule type" value="Genomic_DNA"/>
</dbReference>
<dbReference type="PRINTS" id="PR00095">
    <property type="entry name" value="ANTSNTHASEI"/>
</dbReference>
<reference evidence="10" key="1">
    <citation type="submission" date="2020-05" db="EMBL/GenBank/DDBJ databases">
        <title>Phylogenomic resolution of chytrid fungi.</title>
        <authorList>
            <person name="Stajich J.E."/>
            <person name="Amses K."/>
            <person name="Simmons R."/>
            <person name="Seto K."/>
            <person name="Myers J."/>
            <person name="Bonds A."/>
            <person name="Quandt C.A."/>
            <person name="Barry K."/>
            <person name="Liu P."/>
            <person name="Grigoriev I."/>
            <person name="Longcore J.E."/>
            <person name="James T.Y."/>
        </authorList>
    </citation>
    <scope>NUCLEOTIDE SEQUENCE</scope>
    <source>
        <strain evidence="10">JEL0379</strain>
    </source>
</reference>
<keyword evidence="5" id="KW-0822">Tryptophan biosynthesis</keyword>
<gene>
    <name evidence="10" type="ORF">HDU87_007663</name>
</gene>
<proteinExistence type="inferred from homology"/>
<dbReference type="GO" id="GO:0000162">
    <property type="term" value="P:L-tryptophan biosynthetic process"/>
    <property type="evidence" value="ECO:0007669"/>
    <property type="project" value="UniProtKB-KW"/>
</dbReference>
<keyword evidence="7" id="KW-0456">Lyase</keyword>
<dbReference type="InterPro" id="IPR005256">
    <property type="entry name" value="Anth_synth_I_PabB"/>
</dbReference>
<dbReference type="SUPFAM" id="SSF56322">
    <property type="entry name" value="ADC synthase"/>
    <property type="match status" value="1"/>
</dbReference>
<evidence type="ECO:0000256" key="2">
    <source>
        <dbReference type="ARBA" id="ARBA00009562"/>
    </source>
</evidence>
<organism evidence="10 11">
    <name type="scientific">Geranomyces variabilis</name>
    <dbReference type="NCBI Taxonomy" id="109894"/>
    <lineage>
        <taxon>Eukaryota</taxon>
        <taxon>Fungi</taxon>
        <taxon>Fungi incertae sedis</taxon>
        <taxon>Chytridiomycota</taxon>
        <taxon>Chytridiomycota incertae sedis</taxon>
        <taxon>Chytridiomycetes</taxon>
        <taxon>Spizellomycetales</taxon>
        <taxon>Powellomycetaceae</taxon>
        <taxon>Geranomyces</taxon>
    </lineage>
</organism>
<dbReference type="PANTHER" id="PTHR11236:SF9">
    <property type="entry name" value="ANTHRANILATE SYNTHASE COMPONENT 1"/>
    <property type="match status" value="1"/>
</dbReference>
<dbReference type="InterPro" id="IPR015890">
    <property type="entry name" value="Chorismate_C"/>
</dbReference>
<comment type="caution">
    <text evidence="10">The sequence shown here is derived from an EMBL/GenBank/DDBJ whole genome shotgun (WGS) entry which is preliminary data.</text>
</comment>
<dbReference type="Pfam" id="PF00425">
    <property type="entry name" value="Chorismate_bind"/>
    <property type="match status" value="1"/>
</dbReference>
<evidence type="ECO:0000256" key="5">
    <source>
        <dbReference type="ARBA" id="ARBA00022822"/>
    </source>
</evidence>
<keyword evidence="6" id="KW-0057">Aromatic amino acid biosynthesis</keyword>
<comment type="pathway">
    <text evidence="1">Amino-acid biosynthesis; L-tryptophan biosynthesis; L-tryptophan from chorismate: step 1/5.</text>
</comment>
<keyword evidence="4" id="KW-0028">Amino-acid biosynthesis</keyword>
<evidence type="ECO:0000259" key="9">
    <source>
        <dbReference type="Pfam" id="PF04715"/>
    </source>
</evidence>
<sequence>MNSHPKPSLPEVTALVNRDAGNVIPVYADISADLITPVSAYLRLAESSKHSFLFESVAGGEKISRYSFLGASPYKVIRTGEKEAVAGDPLLVVEKELKHVRYVSVPGLPEFTGGAIGYMAYDCVQYFEPRTARKLRDPLGIPDSILMFCDTIVVFDHLHHVMQVVSHFRVDNTDGSAGTIELEYARVTAELNKVIDLLKNEHIPMPKQPPIELAQPNPSNVGQEGYEGFVKKLKHHITEGDIIQAVPSHRMTKKTSLHPFNAYRKLRSVNPSPYMFYVDVKDFQIVGASPEMLIKVENRVVYTHPIAGTRKRGATPAEDDALAADLLADIKERSEHIMLVDLGRNDVNRICDPSTVSVDSLMHIERYSHVMHIVSNVSGTLREDKTAYDAFRSIFPAGTVSGAPKVKAMELIYELEGEKRGVYAGAVGYFAYSGGMDTAIAIRTMLFKDGYVHLQAGAGIVYDSVPVSEWEETVNKLKSNVTAIQAAEMYYHKLQETQRETTSPLLEQTWS</sequence>
<feature type="domain" description="Chorismate-utilising enzyme C-terminal" evidence="8">
    <location>
        <begin position="223"/>
        <end position="476"/>
    </location>
</feature>
<evidence type="ECO:0000256" key="7">
    <source>
        <dbReference type="ARBA" id="ARBA00023239"/>
    </source>
</evidence>
<evidence type="ECO:0000256" key="3">
    <source>
        <dbReference type="ARBA" id="ARBA00012266"/>
    </source>
</evidence>
<keyword evidence="11" id="KW-1185">Reference proteome</keyword>
<evidence type="ECO:0000313" key="11">
    <source>
        <dbReference type="Proteomes" id="UP001212152"/>
    </source>
</evidence>
<evidence type="ECO:0000313" key="10">
    <source>
        <dbReference type="EMBL" id="KAJ3173394.1"/>
    </source>
</evidence>
<feature type="domain" description="Anthranilate synthase component I N-terminal" evidence="9">
    <location>
        <begin position="33"/>
        <end position="160"/>
    </location>
</feature>
<dbReference type="Pfam" id="PF04715">
    <property type="entry name" value="Anth_synt_I_N"/>
    <property type="match status" value="1"/>
</dbReference>
<evidence type="ECO:0000259" key="8">
    <source>
        <dbReference type="Pfam" id="PF00425"/>
    </source>
</evidence>
<accession>A0AAD5TJC3</accession>
<evidence type="ECO:0000256" key="1">
    <source>
        <dbReference type="ARBA" id="ARBA00004873"/>
    </source>
</evidence>
<dbReference type="NCBIfam" id="TIGR00564">
    <property type="entry name" value="trpE_most"/>
    <property type="match status" value="1"/>
</dbReference>